<reference evidence="11" key="1">
    <citation type="journal article" date="2015" name="Nature">
        <title>Complex archaea that bridge the gap between prokaryotes and eukaryotes.</title>
        <authorList>
            <person name="Spang A."/>
            <person name="Saw J.H."/>
            <person name="Jorgensen S.L."/>
            <person name="Zaremba-Niedzwiedzka K."/>
            <person name="Martijn J."/>
            <person name="Lind A.E."/>
            <person name="van Eijk R."/>
            <person name="Schleper C."/>
            <person name="Guy L."/>
            <person name="Ettema T.J."/>
        </authorList>
    </citation>
    <scope>NUCLEOTIDE SEQUENCE</scope>
</reference>
<keyword evidence="6" id="KW-0653">Protein transport</keyword>
<evidence type="ECO:0000256" key="1">
    <source>
        <dbReference type="ARBA" id="ARBA00004651"/>
    </source>
</evidence>
<gene>
    <name evidence="11" type="ORF">LCGC14_1568630</name>
</gene>
<comment type="caution">
    <text evidence="11">The sequence shown here is derived from an EMBL/GenBank/DDBJ whole genome shotgun (WGS) entry which is preliminary data.</text>
</comment>
<feature type="domain" description="MotA/TolQ/ExbB proton channel" evidence="10">
    <location>
        <begin position="84"/>
        <end position="204"/>
    </location>
</feature>
<evidence type="ECO:0000256" key="4">
    <source>
        <dbReference type="ARBA" id="ARBA00022475"/>
    </source>
</evidence>
<evidence type="ECO:0000256" key="3">
    <source>
        <dbReference type="ARBA" id="ARBA00022448"/>
    </source>
</evidence>
<evidence type="ECO:0000256" key="6">
    <source>
        <dbReference type="ARBA" id="ARBA00022927"/>
    </source>
</evidence>
<proteinExistence type="inferred from homology"/>
<protein>
    <recommendedName>
        <fullName evidence="10">MotA/TolQ/ExbB proton channel domain-containing protein</fullName>
    </recommendedName>
</protein>
<evidence type="ECO:0000256" key="5">
    <source>
        <dbReference type="ARBA" id="ARBA00022692"/>
    </source>
</evidence>
<dbReference type="InterPro" id="IPR050790">
    <property type="entry name" value="ExbB/TolQ_transport"/>
</dbReference>
<feature type="transmembrane region" description="Helical" evidence="9">
    <location>
        <begin position="166"/>
        <end position="193"/>
    </location>
</feature>
<dbReference type="AlphaFoldDB" id="A0A0F9IKC4"/>
<evidence type="ECO:0000313" key="11">
    <source>
        <dbReference type="EMBL" id="KKM28042.1"/>
    </source>
</evidence>
<dbReference type="GO" id="GO:0017038">
    <property type="term" value="P:protein import"/>
    <property type="evidence" value="ECO:0007669"/>
    <property type="project" value="TreeGrafter"/>
</dbReference>
<name>A0A0F9IKC4_9ZZZZ</name>
<dbReference type="EMBL" id="LAZR01012202">
    <property type="protein sequence ID" value="KKM28042.1"/>
    <property type="molecule type" value="Genomic_DNA"/>
</dbReference>
<evidence type="ECO:0000256" key="9">
    <source>
        <dbReference type="SAM" id="Phobius"/>
    </source>
</evidence>
<dbReference type="PANTHER" id="PTHR30625:SF15">
    <property type="entry name" value="BIOPOLYMER TRANSPORT PROTEIN EXBB"/>
    <property type="match status" value="1"/>
</dbReference>
<comment type="subcellular location">
    <subcellularLocation>
        <location evidence="1">Cell membrane</location>
        <topology evidence="1">Multi-pass membrane protein</topology>
    </subcellularLocation>
</comment>
<comment type="similarity">
    <text evidence="2">Belongs to the ExbB/TolQ family.</text>
</comment>
<feature type="transmembrane region" description="Helical" evidence="9">
    <location>
        <begin position="131"/>
        <end position="154"/>
    </location>
</feature>
<organism evidence="11">
    <name type="scientific">marine sediment metagenome</name>
    <dbReference type="NCBI Taxonomy" id="412755"/>
    <lineage>
        <taxon>unclassified sequences</taxon>
        <taxon>metagenomes</taxon>
        <taxon>ecological metagenomes</taxon>
    </lineage>
</organism>
<accession>A0A0F9IKC4</accession>
<evidence type="ECO:0000259" key="10">
    <source>
        <dbReference type="Pfam" id="PF01618"/>
    </source>
</evidence>
<dbReference type="GO" id="GO:0005886">
    <property type="term" value="C:plasma membrane"/>
    <property type="evidence" value="ECO:0007669"/>
    <property type="project" value="UniProtKB-SubCell"/>
</dbReference>
<evidence type="ECO:0000256" key="2">
    <source>
        <dbReference type="ARBA" id="ARBA00010442"/>
    </source>
</evidence>
<feature type="transmembrane region" description="Helical" evidence="9">
    <location>
        <begin position="15"/>
        <end position="35"/>
    </location>
</feature>
<keyword evidence="7 9" id="KW-1133">Transmembrane helix</keyword>
<dbReference type="InterPro" id="IPR002898">
    <property type="entry name" value="MotA_ExbB_proton_chnl"/>
</dbReference>
<sequence length="227" mass="24560">MEWTLVEMWGLMAPLAKGVAILLMFLSIVSFYLFIERQLVFYKAGSKSKKVAPQLAGMLKRGQIQEALKLSSSKENQGSHLARVTAAGIKEFLEGKQYNLSVEEQIETAQRGCARAATIFTQELNRGLNTIATIATSSPFIGLFGTIAGIMNAFRGMAQTGSGGIGAVAGGIAEALVTTAFGIGVAILALWLYSFLRTRIDIYGAEMANTSSEIVDFFIRRTQDKSE</sequence>
<dbReference type="PANTHER" id="PTHR30625">
    <property type="entry name" value="PROTEIN TOLQ"/>
    <property type="match status" value="1"/>
</dbReference>
<evidence type="ECO:0000256" key="8">
    <source>
        <dbReference type="ARBA" id="ARBA00023136"/>
    </source>
</evidence>
<keyword evidence="8 9" id="KW-0472">Membrane</keyword>
<keyword evidence="4" id="KW-1003">Cell membrane</keyword>
<keyword evidence="3" id="KW-0813">Transport</keyword>
<dbReference type="Pfam" id="PF01618">
    <property type="entry name" value="MotA_ExbB"/>
    <property type="match status" value="1"/>
</dbReference>
<evidence type="ECO:0000256" key="7">
    <source>
        <dbReference type="ARBA" id="ARBA00022989"/>
    </source>
</evidence>
<keyword evidence="5 9" id="KW-0812">Transmembrane</keyword>